<feature type="transmembrane region" description="Helical" evidence="1">
    <location>
        <begin position="345"/>
        <end position="372"/>
    </location>
</feature>
<sequence>MRQELPTLTSMRGFAALIVAFFHARLVLFPQWRGSIASSTQFLEVGFIWVDLFFILSGFVMMHVYRNYFDGGTTQGNWRSFIWLRFSRIYPLFLATVLVLVLWESFKHVNNVSFYGGPLLGAWGINGISAFEGPFNRGDALLANLFLVQGISTHSSLTWNFPAWSLSVEWLSYILFPLIAAMLGKSAKRGFWLPLLMILVFFSMASQLGTVDLTNGLNALFRALCGFSIGMWMSLIVLPSVVKRFANNDITMFAIVAGILYLLHQGAAVQQAMIVYLLFAVLVLFGANQVERRSLFLAVFDNRATRFLGDISYSVYLWHAVVLLVGVDAIHYINPDITNWWYAQTSASALIGAMVGFAVVMIALSSLTYYGLERPMLKWLRHFSKKPSQLESVKA</sequence>
<evidence type="ECO:0000256" key="1">
    <source>
        <dbReference type="SAM" id="Phobius"/>
    </source>
</evidence>
<feature type="transmembrane region" description="Helical" evidence="1">
    <location>
        <begin position="311"/>
        <end position="333"/>
    </location>
</feature>
<reference evidence="4" key="1">
    <citation type="submission" date="2016-02" db="EMBL/GenBank/DDBJ databases">
        <authorList>
            <person name="Rodrigo-Torres Lidia"/>
            <person name="Arahal R.David."/>
        </authorList>
    </citation>
    <scope>NUCLEOTIDE SEQUENCE [LARGE SCALE GENOMIC DNA]</scope>
    <source>
        <strain evidence="4">CECT 9029</strain>
    </source>
</reference>
<evidence type="ECO:0000259" key="2">
    <source>
        <dbReference type="Pfam" id="PF01757"/>
    </source>
</evidence>
<dbReference type="STRING" id="1796497.GCE9029_01081"/>
<keyword evidence="1" id="KW-0812">Transmembrane</keyword>
<dbReference type="PANTHER" id="PTHR23028:SF53">
    <property type="entry name" value="ACYL_TRANSF_3 DOMAIN-CONTAINING PROTEIN"/>
    <property type="match status" value="1"/>
</dbReference>
<dbReference type="Proteomes" id="UP000071641">
    <property type="component" value="Unassembled WGS sequence"/>
</dbReference>
<dbReference type="GO" id="GO:0016020">
    <property type="term" value="C:membrane"/>
    <property type="evidence" value="ECO:0007669"/>
    <property type="project" value="TreeGrafter"/>
</dbReference>
<gene>
    <name evidence="3" type="ORF">GCE9029_01081</name>
</gene>
<dbReference type="AlphaFoldDB" id="A0A128EXU9"/>
<dbReference type="PANTHER" id="PTHR23028">
    <property type="entry name" value="ACETYLTRANSFERASE"/>
    <property type="match status" value="1"/>
</dbReference>
<keyword evidence="3" id="KW-0808">Transferase</keyword>
<feature type="transmembrane region" description="Helical" evidence="1">
    <location>
        <begin position="47"/>
        <end position="68"/>
    </location>
</feature>
<dbReference type="InterPro" id="IPR050879">
    <property type="entry name" value="Acyltransferase_3"/>
</dbReference>
<feature type="transmembrane region" description="Helical" evidence="1">
    <location>
        <begin position="89"/>
        <end position="106"/>
    </location>
</feature>
<feature type="transmembrane region" description="Helical" evidence="1">
    <location>
        <begin position="220"/>
        <end position="238"/>
    </location>
</feature>
<keyword evidence="1" id="KW-1133">Transmembrane helix</keyword>
<dbReference type="GO" id="GO:0000271">
    <property type="term" value="P:polysaccharide biosynthetic process"/>
    <property type="evidence" value="ECO:0007669"/>
    <property type="project" value="TreeGrafter"/>
</dbReference>
<feature type="transmembrane region" description="Helical" evidence="1">
    <location>
        <begin position="163"/>
        <end position="183"/>
    </location>
</feature>
<name>A0A128EXU9_9GAMM</name>
<protein>
    <submittedName>
        <fullName evidence="3">Acyltransferase family protein</fullName>
    </submittedName>
</protein>
<dbReference type="OrthoDB" id="9767863at2"/>
<keyword evidence="4" id="KW-1185">Reference proteome</keyword>
<keyword evidence="1" id="KW-0472">Membrane</keyword>
<feature type="domain" description="Acyltransferase 3" evidence="2">
    <location>
        <begin position="9"/>
        <end position="355"/>
    </location>
</feature>
<accession>A0A128EXU9</accession>
<dbReference type="GO" id="GO:0016747">
    <property type="term" value="F:acyltransferase activity, transferring groups other than amino-acyl groups"/>
    <property type="evidence" value="ECO:0007669"/>
    <property type="project" value="InterPro"/>
</dbReference>
<evidence type="ECO:0000313" key="3">
    <source>
        <dbReference type="EMBL" id="CZF78831.1"/>
    </source>
</evidence>
<organism evidence="3 4">
    <name type="scientific">Grimontia celer</name>
    <dbReference type="NCBI Taxonomy" id="1796497"/>
    <lineage>
        <taxon>Bacteria</taxon>
        <taxon>Pseudomonadati</taxon>
        <taxon>Pseudomonadota</taxon>
        <taxon>Gammaproteobacteria</taxon>
        <taxon>Vibrionales</taxon>
        <taxon>Vibrionaceae</taxon>
        <taxon>Grimontia</taxon>
    </lineage>
</organism>
<dbReference type="RefSeq" id="WP_062661473.1">
    <property type="nucleotide sequence ID" value="NZ_FIZX01000001.1"/>
</dbReference>
<feature type="transmembrane region" description="Helical" evidence="1">
    <location>
        <begin position="250"/>
        <end position="267"/>
    </location>
</feature>
<dbReference type="InterPro" id="IPR002656">
    <property type="entry name" value="Acyl_transf_3_dom"/>
</dbReference>
<feature type="transmembrane region" description="Helical" evidence="1">
    <location>
        <begin position="190"/>
        <end position="208"/>
    </location>
</feature>
<keyword evidence="3" id="KW-0012">Acyltransferase</keyword>
<dbReference type="Pfam" id="PF01757">
    <property type="entry name" value="Acyl_transf_3"/>
    <property type="match status" value="1"/>
</dbReference>
<dbReference type="EMBL" id="FIZX01000001">
    <property type="protein sequence ID" value="CZF78831.1"/>
    <property type="molecule type" value="Genomic_DNA"/>
</dbReference>
<proteinExistence type="predicted"/>
<feature type="transmembrane region" description="Helical" evidence="1">
    <location>
        <begin position="273"/>
        <end position="290"/>
    </location>
</feature>
<evidence type="ECO:0000313" key="4">
    <source>
        <dbReference type="Proteomes" id="UP000071641"/>
    </source>
</evidence>